<keyword evidence="2" id="KW-0645">Protease</keyword>
<dbReference type="AlphaFoldDB" id="A0AAP0BNA7"/>
<name>A0AAP0BNA7_9ASPA</name>
<dbReference type="EMBL" id="JBBWWQ010000006">
    <property type="protein sequence ID" value="KAK8945058.1"/>
    <property type="molecule type" value="Genomic_DNA"/>
</dbReference>
<keyword evidence="4" id="KW-0378">Hydrolase</keyword>
<dbReference type="GO" id="GO:0006508">
    <property type="term" value="P:proteolysis"/>
    <property type="evidence" value="ECO:0007669"/>
    <property type="project" value="UniProtKB-KW"/>
</dbReference>
<dbReference type="Gene3D" id="3.40.50.200">
    <property type="entry name" value="Peptidase S8/S53 domain"/>
    <property type="match status" value="1"/>
</dbReference>
<reference evidence="9 10" key="1">
    <citation type="journal article" date="2022" name="Nat. Plants">
        <title>Genomes of leafy and leafless Platanthera orchids illuminate the evolution of mycoheterotrophy.</title>
        <authorList>
            <person name="Li M.H."/>
            <person name="Liu K.W."/>
            <person name="Li Z."/>
            <person name="Lu H.C."/>
            <person name="Ye Q.L."/>
            <person name="Zhang D."/>
            <person name="Wang J.Y."/>
            <person name="Li Y.F."/>
            <person name="Zhong Z.M."/>
            <person name="Liu X."/>
            <person name="Yu X."/>
            <person name="Liu D.K."/>
            <person name="Tu X.D."/>
            <person name="Liu B."/>
            <person name="Hao Y."/>
            <person name="Liao X.Y."/>
            <person name="Jiang Y.T."/>
            <person name="Sun W.H."/>
            <person name="Chen J."/>
            <person name="Chen Y.Q."/>
            <person name="Ai Y."/>
            <person name="Zhai J.W."/>
            <person name="Wu S.S."/>
            <person name="Zhou Z."/>
            <person name="Hsiao Y.Y."/>
            <person name="Wu W.L."/>
            <person name="Chen Y.Y."/>
            <person name="Lin Y.F."/>
            <person name="Hsu J.L."/>
            <person name="Li C.Y."/>
            <person name="Wang Z.W."/>
            <person name="Zhao X."/>
            <person name="Zhong W.Y."/>
            <person name="Ma X.K."/>
            <person name="Ma L."/>
            <person name="Huang J."/>
            <person name="Chen G.Z."/>
            <person name="Huang M.Z."/>
            <person name="Huang L."/>
            <person name="Peng D.H."/>
            <person name="Luo Y.B."/>
            <person name="Zou S.Q."/>
            <person name="Chen S.P."/>
            <person name="Lan S."/>
            <person name="Tsai W.C."/>
            <person name="Van de Peer Y."/>
            <person name="Liu Z.J."/>
        </authorList>
    </citation>
    <scope>NUCLEOTIDE SEQUENCE [LARGE SCALE GENOMIC DNA]</scope>
    <source>
        <strain evidence="9">Lor287</strain>
    </source>
</reference>
<evidence type="ECO:0000259" key="8">
    <source>
        <dbReference type="Pfam" id="PF17766"/>
    </source>
</evidence>
<dbReference type="Pfam" id="PF00082">
    <property type="entry name" value="Peptidase_S8"/>
    <property type="match status" value="1"/>
</dbReference>
<dbReference type="PROSITE" id="PS51892">
    <property type="entry name" value="SUBTILASE"/>
    <property type="match status" value="1"/>
</dbReference>
<gene>
    <name evidence="9" type="ORF">KSP39_PZI007559</name>
</gene>
<evidence type="ECO:0000256" key="4">
    <source>
        <dbReference type="ARBA" id="ARBA00022801"/>
    </source>
</evidence>
<comment type="similarity">
    <text evidence="1 6">Belongs to the peptidase S8 family.</text>
</comment>
<evidence type="ECO:0008006" key="11">
    <source>
        <dbReference type="Google" id="ProtNLM"/>
    </source>
</evidence>
<evidence type="ECO:0000256" key="5">
    <source>
        <dbReference type="ARBA" id="ARBA00022825"/>
    </source>
</evidence>
<dbReference type="PROSITE" id="PS00138">
    <property type="entry name" value="SUBTILASE_SER"/>
    <property type="match status" value="1"/>
</dbReference>
<evidence type="ECO:0000256" key="6">
    <source>
        <dbReference type="PROSITE-ProRule" id="PRU01240"/>
    </source>
</evidence>
<accession>A0AAP0BNA7</accession>
<dbReference type="InterPro" id="IPR045051">
    <property type="entry name" value="SBT"/>
</dbReference>
<dbReference type="InterPro" id="IPR041469">
    <property type="entry name" value="Subtilisin-like_FN3"/>
</dbReference>
<dbReference type="GO" id="GO:0004252">
    <property type="term" value="F:serine-type endopeptidase activity"/>
    <property type="evidence" value="ECO:0007669"/>
    <property type="project" value="InterPro"/>
</dbReference>
<keyword evidence="10" id="KW-1185">Reference proteome</keyword>
<sequence length="257" mass="27229">MSDPEAPYVASFSYRGPNPVTSNILKPDLAAPGVHILAAGTPYVFRSGTSMACPHASGAAAYVKSFNPTWSPVAIKSALITTAHVMSPTKNVDAEFAYGAGQLIPLAATMPGLVYDVDEKDYINMLCAEGYNATNLRAITGDSTACTSTTNGNALGLNYPSVALLVKHGISFSNSFKRTVTNVGKSNSIYKATISAPSSIKISVEPDILSFEALLEKKSFIVKIEGVAETNILSASLIWSDGVYHVRSPIIVYTLKK</sequence>
<evidence type="ECO:0000259" key="7">
    <source>
        <dbReference type="Pfam" id="PF00082"/>
    </source>
</evidence>
<proteinExistence type="inferred from homology"/>
<dbReference type="InterPro" id="IPR036852">
    <property type="entry name" value="Peptidase_S8/S53_dom_sf"/>
</dbReference>
<dbReference type="Pfam" id="PF17766">
    <property type="entry name" value="fn3_6"/>
    <property type="match status" value="1"/>
</dbReference>
<feature type="domain" description="Subtilisin-like protease fibronectin type-III" evidence="8">
    <location>
        <begin position="157"/>
        <end position="252"/>
    </location>
</feature>
<comment type="caution">
    <text evidence="9">The sequence shown here is derived from an EMBL/GenBank/DDBJ whole genome shotgun (WGS) entry which is preliminary data.</text>
</comment>
<keyword evidence="5" id="KW-0720">Serine protease</keyword>
<evidence type="ECO:0000256" key="3">
    <source>
        <dbReference type="ARBA" id="ARBA00022729"/>
    </source>
</evidence>
<evidence type="ECO:0000256" key="2">
    <source>
        <dbReference type="ARBA" id="ARBA00022670"/>
    </source>
</evidence>
<evidence type="ECO:0000256" key="1">
    <source>
        <dbReference type="ARBA" id="ARBA00011073"/>
    </source>
</evidence>
<dbReference type="Gene3D" id="2.60.40.2310">
    <property type="match status" value="1"/>
</dbReference>
<dbReference type="Proteomes" id="UP001418222">
    <property type="component" value="Unassembled WGS sequence"/>
</dbReference>
<dbReference type="SUPFAM" id="SSF52743">
    <property type="entry name" value="Subtilisin-like"/>
    <property type="match status" value="1"/>
</dbReference>
<dbReference type="InterPro" id="IPR023828">
    <property type="entry name" value="Peptidase_S8_Ser-AS"/>
</dbReference>
<organism evidence="9 10">
    <name type="scientific">Platanthera zijinensis</name>
    <dbReference type="NCBI Taxonomy" id="2320716"/>
    <lineage>
        <taxon>Eukaryota</taxon>
        <taxon>Viridiplantae</taxon>
        <taxon>Streptophyta</taxon>
        <taxon>Embryophyta</taxon>
        <taxon>Tracheophyta</taxon>
        <taxon>Spermatophyta</taxon>
        <taxon>Magnoliopsida</taxon>
        <taxon>Liliopsida</taxon>
        <taxon>Asparagales</taxon>
        <taxon>Orchidaceae</taxon>
        <taxon>Orchidoideae</taxon>
        <taxon>Orchideae</taxon>
        <taxon>Orchidinae</taxon>
        <taxon>Platanthera</taxon>
    </lineage>
</organism>
<protein>
    <recommendedName>
        <fullName evidence="11">Cucumisin</fullName>
    </recommendedName>
</protein>
<evidence type="ECO:0000313" key="9">
    <source>
        <dbReference type="EMBL" id="KAK8945058.1"/>
    </source>
</evidence>
<dbReference type="PANTHER" id="PTHR10795">
    <property type="entry name" value="PROPROTEIN CONVERTASE SUBTILISIN/KEXIN"/>
    <property type="match status" value="1"/>
</dbReference>
<keyword evidence="3" id="KW-0732">Signal</keyword>
<dbReference type="InterPro" id="IPR000209">
    <property type="entry name" value="Peptidase_S8/S53_dom"/>
</dbReference>
<comment type="caution">
    <text evidence="6">Lacks conserved residue(s) required for the propagation of feature annotation.</text>
</comment>
<evidence type="ECO:0000313" key="10">
    <source>
        <dbReference type="Proteomes" id="UP001418222"/>
    </source>
</evidence>
<feature type="domain" description="Peptidase S8/S53" evidence="7">
    <location>
        <begin position="7"/>
        <end position="99"/>
    </location>
</feature>